<protein>
    <submittedName>
        <fullName evidence="2">PF14019 family protein</fullName>
    </submittedName>
</protein>
<dbReference type="PATRIC" id="fig|1125718.3.peg.1080"/>
<gene>
    <name evidence="2" type="ORF">HMPREF1318_2442</name>
</gene>
<dbReference type="EMBL" id="AKFT01000078">
    <property type="protein sequence ID" value="EJF46133.1"/>
    <property type="molecule type" value="Genomic_DNA"/>
</dbReference>
<feature type="transmembrane region" description="Helical" evidence="1">
    <location>
        <begin position="52"/>
        <end position="73"/>
    </location>
</feature>
<keyword evidence="1" id="KW-0812">Transmembrane</keyword>
<keyword evidence="3" id="KW-1185">Reference proteome</keyword>
<keyword evidence="1" id="KW-1133">Transmembrane helix</keyword>
<reference evidence="2 3" key="1">
    <citation type="submission" date="2012-05" db="EMBL/GenBank/DDBJ databases">
        <authorList>
            <person name="Harkins D.M."/>
            <person name="Madupu R."/>
            <person name="Durkin A.S."/>
            <person name="Torralba M."/>
            <person name="Methe B."/>
            <person name="Sutton G.G."/>
            <person name="Nelson K.E."/>
        </authorList>
    </citation>
    <scope>NUCLEOTIDE SEQUENCE [LARGE SCALE GENOMIC DNA]</scope>
    <source>
        <strain evidence="2 3">F0489</strain>
    </source>
</reference>
<comment type="caution">
    <text evidence="2">The sequence shown here is derived from an EMBL/GenBank/DDBJ whole genome shotgun (WGS) entry which is preliminary data.</text>
</comment>
<accession>J1HKT1</accession>
<dbReference type="InterPro" id="IPR025329">
    <property type="entry name" value="DUF4235"/>
</dbReference>
<evidence type="ECO:0000313" key="3">
    <source>
        <dbReference type="Proteomes" id="UP000002941"/>
    </source>
</evidence>
<evidence type="ECO:0000256" key="1">
    <source>
        <dbReference type="SAM" id="Phobius"/>
    </source>
</evidence>
<dbReference type="Pfam" id="PF14019">
    <property type="entry name" value="DUF4235"/>
    <property type="match status" value="1"/>
</dbReference>
<sequence>MSNDTDKHNDLAWTAASALIMLASGVVAEKIVAVGWQTMTGRPAPKDDDKLLSYQLGEVAAFAIVSGAVMSLTRQLTLRQAAKWREGRELRLAGRRATAVKTLEA</sequence>
<dbReference type="RefSeq" id="WP_008730956.1">
    <property type="nucleotide sequence ID" value="NZ_AKFT01000078.1"/>
</dbReference>
<proteinExistence type="predicted"/>
<dbReference type="OrthoDB" id="3268522at2"/>
<dbReference type="Proteomes" id="UP000002941">
    <property type="component" value="Unassembled WGS sequence"/>
</dbReference>
<evidence type="ECO:0000313" key="2">
    <source>
        <dbReference type="EMBL" id="EJF46133.1"/>
    </source>
</evidence>
<keyword evidence="1" id="KW-0472">Membrane</keyword>
<name>J1HKT1_9ACTO</name>
<organism evidence="2 3">
    <name type="scientific">Actinomyces massiliensis F0489</name>
    <dbReference type="NCBI Taxonomy" id="1125718"/>
    <lineage>
        <taxon>Bacteria</taxon>
        <taxon>Bacillati</taxon>
        <taxon>Actinomycetota</taxon>
        <taxon>Actinomycetes</taxon>
        <taxon>Actinomycetales</taxon>
        <taxon>Actinomycetaceae</taxon>
        <taxon>Actinomyces</taxon>
    </lineage>
</organism>
<dbReference type="AlphaFoldDB" id="J1HKT1"/>